<name>C5D126_VARPS</name>
<dbReference type="KEGG" id="vap:Vapar_5562"/>
<dbReference type="EMBL" id="CP001636">
    <property type="protein sequence ID" value="ACS22154.1"/>
    <property type="molecule type" value="Genomic_DNA"/>
</dbReference>
<sequence length="35" mass="3957">MAGRLDRWFYGRLRKLRRGTAVRAVAIVSIAIVLA</sequence>
<protein>
    <submittedName>
        <fullName evidence="1">Uncharacterized protein</fullName>
    </submittedName>
</protein>
<evidence type="ECO:0000313" key="1">
    <source>
        <dbReference type="EMBL" id="ACS22154.1"/>
    </source>
</evidence>
<gene>
    <name evidence="1" type="ordered locus">Vapar_5562</name>
</gene>
<organism evidence="1">
    <name type="scientific">Variovorax paradoxus (strain S110)</name>
    <dbReference type="NCBI Taxonomy" id="543728"/>
    <lineage>
        <taxon>Bacteria</taxon>
        <taxon>Pseudomonadati</taxon>
        <taxon>Pseudomonadota</taxon>
        <taxon>Betaproteobacteria</taxon>
        <taxon>Burkholderiales</taxon>
        <taxon>Comamonadaceae</taxon>
        <taxon>Variovorax</taxon>
    </lineage>
</organism>
<reference evidence="1" key="1">
    <citation type="submission" date="2009-06" db="EMBL/GenBank/DDBJ databases">
        <title>Complete sequence of chromosome 2 of Variovorax paradoxus S110.</title>
        <authorList>
            <consortium name="US DOE Joint Genome Institute"/>
            <person name="Lucas S."/>
            <person name="Copeland A."/>
            <person name="Lapidus A."/>
            <person name="Glavina del Rio T."/>
            <person name="Tice H."/>
            <person name="Bruce D."/>
            <person name="Goodwin L."/>
            <person name="Pitluck S."/>
            <person name="Chertkov O."/>
            <person name="Brettin T."/>
            <person name="Detter J.C."/>
            <person name="Han C."/>
            <person name="Larimer F."/>
            <person name="Land M."/>
            <person name="Hauser L."/>
            <person name="Kyrpides N."/>
            <person name="Ovchinnikova G."/>
            <person name="Orwin P."/>
            <person name="Leadbetter J.R."/>
            <person name="Spain J.C."/>
            <person name="Han J.I."/>
        </authorList>
    </citation>
    <scope>NUCLEOTIDE SEQUENCE</scope>
    <source>
        <strain evidence="1">S110</strain>
    </source>
</reference>
<proteinExistence type="predicted"/>
<dbReference type="AlphaFoldDB" id="C5D126"/>
<dbReference type="HOGENOM" id="CLU_3367961_0_0_4"/>
<accession>C5D126</accession>